<dbReference type="InterPro" id="IPR007115">
    <property type="entry name" value="6-PTP_synth/QueD"/>
</dbReference>
<proteinExistence type="evidence at transcript level"/>
<comment type="cofactor">
    <cofactor evidence="1">
        <name>Zn(2+)</name>
        <dbReference type="ChEBI" id="CHEBI:29105"/>
    </cofactor>
</comment>
<reference evidence="11" key="1">
    <citation type="submission" date="2020-04" db="EMBL/GenBank/DDBJ databases">
        <authorList>
            <person name="Neveu A P."/>
        </authorList>
    </citation>
    <scope>NUCLEOTIDE SEQUENCE</scope>
    <source>
        <tissue evidence="11">Whole embryo</tissue>
    </source>
</reference>
<gene>
    <name evidence="11" type="primary">Pts</name>
</gene>
<dbReference type="Gene3D" id="3.30.479.10">
    <property type="entry name" value="6-pyruvoyl tetrahydropterin synthase/QueD"/>
    <property type="match status" value="1"/>
</dbReference>
<evidence type="ECO:0000256" key="10">
    <source>
        <dbReference type="ARBA" id="ARBA00025266"/>
    </source>
</evidence>
<evidence type="ECO:0000256" key="3">
    <source>
        <dbReference type="ARBA" id="ARBA00009164"/>
    </source>
</evidence>
<dbReference type="Pfam" id="PF01242">
    <property type="entry name" value="PTPS"/>
    <property type="match status" value="1"/>
</dbReference>
<comment type="similarity">
    <text evidence="3">Belongs to the PTPS family.</text>
</comment>
<dbReference type="PANTHER" id="PTHR12589">
    <property type="entry name" value="PYRUVOYL TETRAHYDROBIOPTERIN SYNTHASE"/>
    <property type="match status" value="1"/>
</dbReference>
<evidence type="ECO:0000256" key="4">
    <source>
        <dbReference type="ARBA" id="ARBA00013100"/>
    </source>
</evidence>
<keyword evidence="6" id="KW-0479">Metal-binding</keyword>
<evidence type="ECO:0000256" key="1">
    <source>
        <dbReference type="ARBA" id="ARBA00001947"/>
    </source>
</evidence>
<comment type="function">
    <text evidence="10">Involved in the biosynthesis of tetrahydrobiopterin, an essential cofactor of aromatic amino acid hydroxylases. Catalyzes the transformation of 7,8-dihydroneopterin triphosphate into 6-pyruvoyl tetrahydropterin.</text>
</comment>
<protein>
    <recommendedName>
        <fullName evidence="5">6-pyruvoyl tetrahydrobiopterin synthase</fullName>
        <ecNumber evidence="4">4.2.3.12</ecNumber>
    </recommendedName>
</protein>
<evidence type="ECO:0000256" key="2">
    <source>
        <dbReference type="ARBA" id="ARBA00005126"/>
    </source>
</evidence>
<evidence type="ECO:0000313" key="11">
    <source>
        <dbReference type="EMBL" id="CAB3265307.1"/>
    </source>
</evidence>
<dbReference type="GO" id="GO:0046872">
    <property type="term" value="F:metal ion binding"/>
    <property type="evidence" value="ECO:0007669"/>
    <property type="project" value="UniProtKB-KW"/>
</dbReference>
<keyword evidence="9" id="KW-0456">Lyase</keyword>
<dbReference type="AlphaFoldDB" id="A0A6F9DPE3"/>
<dbReference type="EC" id="4.2.3.12" evidence="4"/>
<dbReference type="GO" id="GO:0003874">
    <property type="term" value="F:6-pyruvoyltetrahydropterin synthase activity"/>
    <property type="evidence" value="ECO:0007669"/>
    <property type="project" value="UniProtKB-EC"/>
</dbReference>
<dbReference type="InterPro" id="IPR038418">
    <property type="entry name" value="6-PTP_synth/QueD_sf"/>
</dbReference>
<dbReference type="EMBL" id="LR789445">
    <property type="protein sequence ID" value="CAB3265307.1"/>
    <property type="molecule type" value="mRNA"/>
</dbReference>
<evidence type="ECO:0000256" key="7">
    <source>
        <dbReference type="ARBA" id="ARBA00022833"/>
    </source>
</evidence>
<evidence type="ECO:0000256" key="8">
    <source>
        <dbReference type="ARBA" id="ARBA00023007"/>
    </source>
</evidence>
<dbReference type="PANTHER" id="PTHR12589:SF7">
    <property type="entry name" value="6-PYRUVOYL TETRAHYDROBIOPTERIN SYNTHASE"/>
    <property type="match status" value="1"/>
</dbReference>
<organism evidence="11">
    <name type="scientific">Phallusia mammillata</name>
    <dbReference type="NCBI Taxonomy" id="59560"/>
    <lineage>
        <taxon>Eukaryota</taxon>
        <taxon>Metazoa</taxon>
        <taxon>Chordata</taxon>
        <taxon>Tunicata</taxon>
        <taxon>Ascidiacea</taxon>
        <taxon>Phlebobranchia</taxon>
        <taxon>Ascidiidae</taxon>
        <taxon>Phallusia</taxon>
    </lineage>
</organism>
<evidence type="ECO:0000256" key="6">
    <source>
        <dbReference type="ARBA" id="ARBA00022723"/>
    </source>
</evidence>
<keyword evidence="8" id="KW-0783">Tetrahydrobiopterin biosynthesis</keyword>
<dbReference type="FunFam" id="3.30.479.10:FF:000003">
    <property type="entry name" value="6-pyruvoyl tetrahydrobiopterin synthase"/>
    <property type="match status" value="1"/>
</dbReference>
<evidence type="ECO:0000256" key="9">
    <source>
        <dbReference type="ARBA" id="ARBA00023239"/>
    </source>
</evidence>
<comment type="pathway">
    <text evidence="2">Cofactor biosynthesis; tetrahydrobiopterin biosynthesis; tetrahydrobiopterin from 7,8-dihydroneopterin triphosphate: step 1/3.</text>
</comment>
<dbReference type="GO" id="GO:0005739">
    <property type="term" value="C:mitochondrion"/>
    <property type="evidence" value="ECO:0007669"/>
    <property type="project" value="TreeGrafter"/>
</dbReference>
<accession>A0A6F9DPE3</accession>
<dbReference type="UniPathway" id="UPA00849">
    <property type="reaction ID" value="UER00819"/>
</dbReference>
<name>A0A6F9DPE3_9ASCI</name>
<dbReference type="GO" id="GO:0006729">
    <property type="term" value="P:tetrahydrobiopterin biosynthetic process"/>
    <property type="evidence" value="ECO:0007669"/>
    <property type="project" value="UniProtKB-UniPathway"/>
</dbReference>
<dbReference type="SUPFAM" id="SSF55620">
    <property type="entry name" value="Tetrahydrobiopterin biosynthesis enzymes-like"/>
    <property type="match status" value="1"/>
</dbReference>
<keyword evidence="7" id="KW-0862">Zinc</keyword>
<sequence>MDDSNEGPVYVSRKLCFSAGHRLHAKELSDEENKEIFGKCNHVHGHGHNYKVKVTVCGKKDQITGMVMNVVDLKDYMVKAIMDVMDHKFLDKDVDYFKTTPSTVENIAVFIWNQIVALMKNENASLYEVKVCETDNISAVYRG</sequence>
<evidence type="ECO:0000256" key="5">
    <source>
        <dbReference type="ARBA" id="ARBA00015587"/>
    </source>
</evidence>